<feature type="transmembrane region" description="Helical" evidence="9">
    <location>
        <begin position="487"/>
        <end position="512"/>
    </location>
</feature>
<dbReference type="KEGG" id="cbx:Cenrod_0620"/>
<comment type="catalytic activity">
    <reaction evidence="9">
        <text>N-terminal S-1,2-diacyl-sn-glyceryl-L-cysteinyl-[lipoprotein] + a glycerophospholipid = N-acyl-S-1,2-diacyl-sn-glyceryl-L-cysteinyl-[lipoprotein] + a 2-acyl-sn-glycero-3-phospholipid + H(+)</text>
        <dbReference type="Rhea" id="RHEA:48228"/>
        <dbReference type="Rhea" id="RHEA-COMP:14681"/>
        <dbReference type="Rhea" id="RHEA-COMP:14684"/>
        <dbReference type="ChEBI" id="CHEBI:15378"/>
        <dbReference type="ChEBI" id="CHEBI:136912"/>
        <dbReference type="ChEBI" id="CHEBI:140656"/>
        <dbReference type="ChEBI" id="CHEBI:140657"/>
        <dbReference type="ChEBI" id="CHEBI:140660"/>
        <dbReference type="EC" id="2.3.1.269"/>
    </reaction>
</comment>
<feature type="transmembrane region" description="Helical" evidence="9">
    <location>
        <begin position="74"/>
        <end position="93"/>
    </location>
</feature>
<comment type="similarity">
    <text evidence="2 9">Belongs to the CN hydrolase family. Apolipoprotein N-acyltransferase subfamily.</text>
</comment>
<keyword evidence="6 9" id="KW-1133">Transmembrane helix</keyword>
<dbReference type="Gene3D" id="3.60.110.10">
    <property type="entry name" value="Carbon-nitrogen hydrolase"/>
    <property type="match status" value="1"/>
</dbReference>
<dbReference type="NCBIfam" id="TIGR00546">
    <property type="entry name" value="lnt"/>
    <property type="match status" value="1"/>
</dbReference>
<evidence type="ECO:0000256" key="7">
    <source>
        <dbReference type="ARBA" id="ARBA00023136"/>
    </source>
</evidence>
<dbReference type="eggNOG" id="COG0815">
    <property type="taxonomic scope" value="Bacteria"/>
</dbReference>
<dbReference type="Proteomes" id="UP000017184">
    <property type="component" value="Chromosome"/>
</dbReference>
<dbReference type="PANTHER" id="PTHR38686:SF1">
    <property type="entry name" value="APOLIPOPROTEIN N-ACYLTRANSFERASE"/>
    <property type="match status" value="1"/>
</dbReference>
<dbReference type="STRING" id="946483.Cenrod_0620"/>
<keyword evidence="7 9" id="KW-0472">Membrane</keyword>
<keyword evidence="3 9" id="KW-1003">Cell membrane</keyword>
<comment type="pathway">
    <text evidence="9">Protein modification; lipoprotein biosynthesis (N-acyl transfer).</text>
</comment>
<dbReference type="PROSITE" id="PS50263">
    <property type="entry name" value="CN_HYDROLASE"/>
    <property type="match status" value="1"/>
</dbReference>
<dbReference type="PATRIC" id="fig|946483.4.peg.620"/>
<evidence type="ECO:0000256" key="9">
    <source>
        <dbReference type="HAMAP-Rule" id="MF_01148"/>
    </source>
</evidence>
<keyword evidence="12" id="KW-1185">Reference proteome</keyword>
<keyword evidence="11" id="KW-0449">Lipoprotein</keyword>
<dbReference type="CDD" id="cd07571">
    <property type="entry name" value="ALP_N-acyl_transferase"/>
    <property type="match status" value="1"/>
</dbReference>
<feature type="transmembrane region" description="Helical" evidence="9">
    <location>
        <begin position="173"/>
        <end position="198"/>
    </location>
</feature>
<keyword evidence="8 9" id="KW-0012">Acyltransferase</keyword>
<dbReference type="InterPro" id="IPR045378">
    <property type="entry name" value="LNT_N"/>
</dbReference>
<reference evidence="11 12" key="1">
    <citation type="journal article" date="2013" name="Genome Biol.">
        <title>Genomic analysis reveals key aspects of prokaryotic symbiosis in the phototrophic consortium "Chlorochromatium aggregatum".</title>
        <authorList>
            <person name="Liu Z."/>
            <person name="Muller J."/>
            <person name="Li T."/>
            <person name="Alvey R.M."/>
            <person name="Vogl K."/>
            <person name="Frigaard N.U."/>
            <person name="Rockwell N.C."/>
            <person name="Boyd E.S."/>
            <person name="Tomsho L.P."/>
            <person name="Schuster S.C."/>
            <person name="Henke P."/>
            <person name="Rohde M."/>
            <person name="Overmann J."/>
            <person name="Bryant D.A."/>
        </authorList>
    </citation>
    <scope>NUCLEOTIDE SEQUENCE [LARGE SCALE GENOMIC DNA]</scope>
    <source>
        <strain evidence="11">CR</strain>
    </source>
</reference>
<comment type="function">
    <text evidence="9">Catalyzes the phospholipid dependent N-acylation of the N-terminal cysteine of apolipoprotein, the last step in lipoprotein maturation.</text>
</comment>
<feature type="domain" description="CN hydrolase" evidence="10">
    <location>
        <begin position="242"/>
        <end position="480"/>
    </location>
</feature>
<dbReference type="SUPFAM" id="SSF56317">
    <property type="entry name" value="Carbon-nitrogen hydrolase"/>
    <property type="match status" value="1"/>
</dbReference>
<dbReference type="Pfam" id="PF20154">
    <property type="entry name" value="LNT_N"/>
    <property type="match status" value="1"/>
</dbReference>
<dbReference type="EC" id="2.3.1.269" evidence="9"/>
<evidence type="ECO:0000256" key="4">
    <source>
        <dbReference type="ARBA" id="ARBA00022679"/>
    </source>
</evidence>
<feature type="transmembrane region" description="Helical" evidence="9">
    <location>
        <begin position="43"/>
        <end position="62"/>
    </location>
</feature>
<keyword evidence="4 9" id="KW-0808">Transferase</keyword>
<dbReference type="AlphaFoldDB" id="U5N952"/>
<dbReference type="GO" id="GO:0016410">
    <property type="term" value="F:N-acyltransferase activity"/>
    <property type="evidence" value="ECO:0007669"/>
    <property type="project" value="UniProtKB-UniRule"/>
</dbReference>
<accession>U5N952</accession>
<evidence type="ECO:0000256" key="5">
    <source>
        <dbReference type="ARBA" id="ARBA00022692"/>
    </source>
</evidence>
<dbReference type="GO" id="GO:0005886">
    <property type="term" value="C:plasma membrane"/>
    <property type="evidence" value="ECO:0007669"/>
    <property type="project" value="UniProtKB-SubCell"/>
</dbReference>
<dbReference type="GO" id="GO:0042158">
    <property type="term" value="P:lipoprotein biosynthetic process"/>
    <property type="evidence" value="ECO:0007669"/>
    <property type="project" value="UniProtKB-UniRule"/>
</dbReference>
<proteinExistence type="inferred from homology"/>
<name>U5N952_9BURK</name>
<organism evidence="11 12">
    <name type="scientific">Candidatus Symbiobacter mobilis CR</name>
    <dbReference type="NCBI Taxonomy" id="946483"/>
    <lineage>
        <taxon>Bacteria</taxon>
        <taxon>Pseudomonadati</taxon>
        <taxon>Pseudomonadota</taxon>
        <taxon>Betaproteobacteria</taxon>
        <taxon>Burkholderiales</taxon>
        <taxon>Comamonadaceae</taxon>
    </lineage>
</organism>
<dbReference type="UniPathway" id="UPA00666"/>
<dbReference type="HAMAP" id="MF_01148">
    <property type="entry name" value="Lnt"/>
    <property type="match status" value="1"/>
</dbReference>
<dbReference type="InterPro" id="IPR003010">
    <property type="entry name" value="C-N_Hydrolase"/>
</dbReference>
<gene>
    <name evidence="9 11" type="primary">lnt</name>
    <name evidence="11" type="ORF">Cenrod_0620</name>
</gene>
<evidence type="ECO:0000256" key="1">
    <source>
        <dbReference type="ARBA" id="ARBA00004651"/>
    </source>
</evidence>
<feature type="transmembrane region" description="Helical" evidence="9">
    <location>
        <begin position="136"/>
        <end position="161"/>
    </location>
</feature>
<evidence type="ECO:0000313" key="11">
    <source>
        <dbReference type="EMBL" id="AGX86729.1"/>
    </source>
</evidence>
<evidence type="ECO:0000256" key="8">
    <source>
        <dbReference type="ARBA" id="ARBA00023315"/>
    </source>
</evidence>
<evidence type="ECO:0000256" key="2">
    <source>
        <dbReference type="ARBA" id="ARBA00010065"/>
    </source>
</evidence>
<dbReference type="PANTHER" id="PTHR38686">
    <property type="entry name" value="APOLIPOPROTEIN N-ACYLTRANSFERASE"/>
    <property type="match status" value="1"/>
</dbReference>
<dbReference type="EMBL" id="CP004885">
    <property type="protein sequence ID" value="AGX86729.1"/>
    <property type="molecule type" value="Genomic_DNA"/>
</dbReference>
<feature type="transmembrane region" description="Helical" evidence="9">
    <location>
        <begin position="205"/>
        <end position="226"/>
    </location>
</feature>
<evidence type="ECO:0000256" key="6">
    <source>
        <dbReference type="ARBA" id="ARBA00022989"/>
    </source>
</evidence>
<dbReference type="HOGENOM" id="CLU_019563_3_0_4"/>
<evidence type="ECO:0000259" key="10">
    <source>
        <dbReference type="PROSITE" id="PS50263"/>
    </source>
</evidence>
<dbReference type="Pfam" id="PF00795">
    <property type="entry name" value="CN_hydrolase"/>
    <property type="match status" value="1"/>
</dbReference>
<protein>
    <recommendedName>
        <fullName evidence="9">Apolipoprotein N-acyltransferase</fullName>
        <shortName evidence="9">ALP N-acyltransferase</shortName>
        <ecNumber evidence="9">2.3.1.269</ecNumber>
    </recommendedName>
</protein>
<keyword evidence="5 9" id="KW-0812">Transmembrane</keyword>
<comment type="subcellular location">
    <subcellularLocation>
        <location evidence="1 9">Cell membrane</location>
        <topology evidence="1 9">Multi-pass membrane protein</topology>
    </subcellularLocation>
</comment>
<evidence type="ECO:0000256" key="3">
    <source>
        <dbReference type="ARBA" id="ARBA00022475"/>
    </source>
</evidence>
<evidence type="ECO:0000313" key="12">
    <source>
        <dbReference type="Proteomes" id="UP000017184"/>
    </source>
</evidence>
<sequence>MRGGTGSSALAVLAGAMQAASLAWPISLSPGWSAIGLERGQTAWWVSWLALAMFAALIDACATPRAAVRVAAGFALAQFGCALAWVFVSLHTYGGMPPAMAVASVLALAAGLAVYQVLVCAWYVRAAPPSPLLRALLLSALWMLAELCRGTLWSGFGWGAVGYAQIDGPLAPWIPWVGVYGTGALAVAIAALSARLLAARTWQTVGASPMSMLTLLLALCIAPYLADMPSTQSAGELSVRLLQGNIPQDEKFDARRGIPQSLQWYAAALFRSPAALTLTPETAIPVLPRRLPPGYWRELADHYAQTQRVALVGITLGDMEAGYTNSVVALGMPWQYDKHHLVPFGEFTPVPFAWFREMLHIPYGDFERGPLPQPPLTYQGQRIAASICYETLFPEEMAASFSHAARAPTILANLSNLGWFGEHLAMDQHLHIARVRAREFARPLLLVTNTGRTVVIDHTGHVRHAAAPHTATVLDATVQGRTGLTPYAWWMGQWGLLPLWVLGLLGMLAPGLRALPMHQKRDSA</sequence>
<dbReference type="InterPro" id="IPR004563">
    <property type="entry name" value="Apolipo_AcylTrfase"/>
</dbReference>
<dbReference type="InterPro" id="IPR036526">
    <property type="entry name" value="C-N_Hydrolase_sf"/>
</dbReference>
<dbReference type="OrthoDB" id="9804277at2"/>
<feature type="transmembrane region" description="Helical" evidence="9">
    <location>
        <begin position="99"/>
        <end position="124"/>
    </location>
</feature>